<reference evidence="1" key="1">
    <citation type="submission" date="2023-05" db="EMBL/GenBank/DDBJ databases">
        <authorList>
            <person name="Zhang X."/>
        </authorList>
    </citation>
    <scope>NUCLEOTIDE SEQUENCE</scope>
    <source>
        <strain evidence="1">YF14B1</strain>
    </source>
</reference>
<dbReference type="EMBL" id="JASJOS010000026">
    <property type="protein sequence ID" value="MDJ1486044.1"/>
    <property type="molecule type" value="Genomic_DNA"/>
</dbReference>
<proteinExistence type="predicted"/>
<comment type="caution">
    <text evidence="1">The sequence shown here is derived from an EMBL/GenBank/DDBJ whole genome shotgun (WGS) entry which is preliminary data.</text>
</comment>
<evidence type="ECO:0008006" key="3">
    <source>
        <dbReference type="Google" id="ProtNLM"/>
    </source>
</evidence>
<accession>A0AAE3UAE6</accession>
<evidence type="ECO:0000313" key="1">
    <source>
        <dbReference type="EMBL" id="MDJ1486044.1"/>
    </source>
</evidence>
<gene>
    <name evidence="1" type="ORF">QNI16_36520</name>
</gene>
<evidence type="ECO:0000313" key="2">
    <source>
        <dbReference type="Proteomes" id="UP001241110"/>
    </source>
</evidence>
<protein>
    <recommendedName>
        <fullName evidence="3">Lipoprotein</fullName>
    </recommendedName>
</protein>
<organism evidence="1 2">
    <name type="scientific">Xanthocytophaga flava</name>
    <dbReference type="NCBI Taxonomy" id="3048013"/>
    <lineage>
        <taxon>Bacteria</taxon>
        <taxon>Pseudomonadati</taxon>
        <taxon>Bacteroidota</taxon>
        <taxon>Cytophagia</taxon>
        <taxon>Cytophagales</taxon>
        <taxon>Rhodocytophagaceae</taxon>
        <taxon>Xanthocytophaga</taxon>
    </lineage>
</organism>
<dbReference type="PROSITE" id="PS51257">
    <property type="entry name" value="PROKAR_LIPOPROTEIN"/>
    <property type="match status" value="1"/>
</dbReference>
<dbReference type="RefSeq" id="WP_313989372.1">
    <property type="nucleotide sequence ID" value="NZ_JASJOS010000026.1"/>
</dbReference>
<dbReference type="AlphaFoldDB" id="A0AAE3UAE6"/>
<sequence>MKYLKKYVIQTIRKFFVLLQIGLLVGCTSGGSEPANFYISNKDDMDHLAVTIRSFERIYSCRKINNNAYVLHMQNETTEYFVNKDSLNILFLQNEKMAHAADNLKFFNLLESYLKVDQDILFQFKGTAYMYVYSKSVDNTVIKRKKDSVLEFFSINCNWYAYRRKLGLY</sequence>
<dbReference type="Proteomes" id="UP001241110">
    <property type="component" value="Unassembled WGS sequence"/>
</dbReference>
<name>A0AAE3UAE6_9BACT</name>